<keyword evidence="2" id="KW-0732">Signal</keyword>
<feature type="compositionally biased region" description="Polar residues" evidence="1">
    <location>
        <begin position="283"/>
        <end position="299"/>
    </location>
</feature>
<protein>
    <recommendedName>
        <fullName evidence="5">Saposin B-type domain-containing protein</fullName>
    </recommendedName>
</protein>
<name>A0AAX6FHW0_IRIPA</name>
<feature type="compositionally biased region" description="Basic and acidic residues" evidence="1">
    <location>
        <begin position="251"/>
        <end position="268"/>
    </location>
</feature>
<accession>A0AAX6FHW0</accession>
<dbReference type="PANTHER" id="PTHR36058">
    <property type="entry name" value="NUCLEOPHOSMIN"/>
    <property type="match status" value="1"/>
</dbReference>
<reference evidence="3" key="2">
    <citation type="submission" date="2023-04" db="EMBL/GenBank/DDBJ databases">
        <authorList>
            <person name="Bruccoleri R.E."/>
            <person name="Oakeley E.J."/>
            <person name="Faust A.-M."/>
            <person name="Dessus-Babus S."/>
            <person name="Altorfer M."/>
            <person name="Burckhardt D."/>
            <person name="Oertli M."/>
            <person name="Naumann U."/>
            <person name="Petersen F."/>
            <person name="Wong J."/>
        </authorList>
    </citation>
    <scope>NUCLEOTIDE SEQUENCE</scope>
    <source>
        <strain evidence="3">GSM-AAB239-AS_SAM_17_03QT</strain>
        <tissue evidence="3">Leaf</tissue>
    </source>
</reference>
<feature type="region of interest" description="Disordered" evidence="1">
    <location>
        <begin position="280"/>
        <end position="308"/>
    </location>
</feature>
<evidence type="ECO:0000313" key="4">
    <source>
        <dbReference type="Proteomes" id="UP001140949"/>
    </source>
</evidence>
<dbReference type="AlphaFoldDB" id="A0AAX6FHW0"/>
<comment type="caution">
    <text evidence="3">The sequence shown here is derived from an EMBL/GenBank/DDBJ whole genome shotgun (WGS) entry which is preliminary data.</text>
</comment>
<evidence type="ECO:0000256" key="1">
    <source>
        <dbReference type="SAM" id="MobiDB-lite"/>
    </source>
</evidence>
<dbReference type="Proteomes" id="UP001140949">
    <property type="component" value="Unassembled WGS sequence"/>
</dbReference>
<evidence type="ECO:0000256" key="2">
    <source>
        <dbReference type="SAM" id="SignalP"/>
    </source>
</evidence>
<evidence type="ECO:0000313" key="3">
    <source>
        <dbReference type="EMBL" id="KAJ6815964.1"/>
    </source>
</evidence>
<evidence type="ECO:0008006" key="5">
    <source>
        <dbReference type="Google" id="ProtNLM"/>
    </source>
</evidence>
<feature type="signal peptide" evidence="2">
    <location>
        <begin position="1"/>
        <end position="30"/>
    </location>
</feature>
<gene>
    <name evidence="3" type="ORF">M6B38_418990</name>
</gene>
<sequence>MAKLSVLTHLFFFFFVVLFSLSVSISPAIAGPKKKLNSVARKEDIPFIRCQVCQKIAHQIHSQVSAKDSQISPKKVTEYQIIEIVENVCNLKKQEADWILQIDIVENGDKLELVDQGTEGQCNSECKTIERACQEIISYSDTDVAEFVYKKKPSVDRLVEYLCNDLSEACSVKPPPVPKGRTPGEPFMAKPSKDAEMEKILRSMEGMPGAPNMKMYSREDLMNNNFGGEADDDEDDEDDEDNFPGKLGNLLREKESPKKDLKQEIVKGIKETGKTIKRHVNKVSKQIKSWWTQKTTASKPSKKGKSEL</sequence>
<feature type="compositionally biased region" description="Acidic residues" evidence="1">
    <location>
        <begin position="229"/>
        <end position="242"/>
    </location>
</feature>
<dbReference type="EMBL" id="JANAVB010028398">
    <property type="protein sequence ID" value="KAJ6815964.1"/>
    <property type="molecule type" value="Genomic_DNA"/>
</dbReference>
<feature type="chain" id="PRO_5043321141" description="Saposin B-type domain-containing protein" evidence="2">
    <location>
        <begin position="31"/>
        <end position="308"/>
    </location>
</feature>
<dbReference type="PANTHER" id="PTHR36058:SF1">
    <property type="entry name" value="NUCLEOPHOSMIN"/>
    <property type="match status" value="1"/>
</dbReference>
<keyword evidence="4" id="KW-1185">Reference proteome</keyword>
<reference evidence="3" key="1">
    <citation type="journal article" date="2023" name="GigaByte">
        <title>Genome assembly of the bearded iris, Iris pallida Lam.</title>
        <authorList>
            <person name="Bruccoleri R.E."/>
            <person name="Oakeley E.J."/>
            <person name="Faust A.M.E."/>
            <person name="Altorfer M."/>
            <person name="Dessus-Babus S."/>
            <person name="Burckhardt D."/>
            <person name="Oertli M."/>
            <person name="Naumann U."/>
            <person name="Petersen F."/>
            <person name="Wong J."/>
        </authorList>
    </citation>
    <scope>NUCLEOTIDE SEQUENCE</scope>
    <source>
        <strain evidence="3">GSM-AAB239-AS_SAM_17_03QT</strain>
    </source>
</reference>
<feature type="region of interest" description="Disordered" evidence="1">
    <location>
        <begin position="222"/>
        <end position="268"/>
    </location>
</feature>
<organism evidence="3 4">
    <name type="scientific">Iris pallida</name>
    <name type="common">Sweet iris</name>
    <dbReference type="NCBI Taxonomy" id="29817"/>
    <lineage>
        <taxon>Eukaryota</taxon>
        <taxon>Viridiplantae</taxon>
        <taxon>Streptophyta</taxon>
        <taxon>Embryophyta</taxon>
        <taxon>Tracheophyta</taxon>
        <taxon>Spermatophyta</taxon>
        <taxon>Magnoliopsida</taxon>
        <taxon>Liliopsida</taxon>
        <taxon>Asparagales</taxon>
        <taxon>Iridaceae</taxon>
        <taxon>Iridoideae</taxon>
        <taxon>Irideae</taxon>
        <taxon>Iris</taxon>
    </lineage>
</organism>
<proteinExistence type="predicted"/>